<keyword evidence="2" id="KW-1185">Reference proteome</keyword>
<comment type="caution">
    <text evidence="1">The sequence shown here is derived from an EMBL/GenBank/DDBJ whole genome shotgun (WGS) entry which is preliminary data.</text>
</comment>
<name>A0ABQ3NC84_9BACI</name>
<protein>
    <submittedName>
        <fullName evidence="1">Uncharacterized protein</fullName>
    </submittedName>
</protein>
<dbReference type="EMBL" id="BNDS01000045">
    <property type="protein sequence ID" value="GHI01533.1"/>
    <property type="molecule type" value="Genomic_DNA"/>
</dbReference>
<dbReference type="Pfam" id="PF10720">
    <property type="entry name" value="DUF2515"/>
    <property type="match status" value="1"/>
</dbReference>
<dbReference type="Proteomes" id="UP000637074">
    <property type="component" value="Unassembled WGS sequence"/>
</dbReference>
<sequence>MLGKRLYSVLFHNKDFLRQVVDWAKSHPHTGSRKDYWLYIFNNVKEGLPGFTYPMRLKSCRLRRGARRFYSPSLENAWKNVIQPEAEKRDWFEDFKVADYLVEDTEITDGEIKNEYCKTLERLEIAALAKKTINFLE</sequence>
<dbReference type="InterPro" id="IPR019658">
    <property type="entry name" value="DUF2515"/>
</dbReference>
<organism evidence="1 2">
    <name type="scientific">Neobacillus kokaensis</name>
    <dbReference type="NCBI Taxonomy" id="2759023"/>
    <lineage>
        <taxon>Bacteria</taxon>
        <taxon>Bacillati</taxon>
        <taxon>Bacillota</taxon>
        <taxon>Bacilli</taxon>
        <taxon>Bacillales</taxon>
        <taxon>Bacillaceae</taxon>
        <taxon>Neobacillus</taxon>
    </lineage>
</organism>
<proteinExistence type="predicted"/>
<evidence type="ECO:0000313" key="2">
    <source>
        <dbReference type="Proteomes" id="UP000637074"/>
    </source>
</evidence>
<reference evidence="1 2" key="1">
    <citation type="journal article" date="2022" name="Int. J. Syst. Evol. Microbiol.">
        <title>Neobacillus kokaensis sp. nov., isolated from soil.</title>
        <authorList>
            <person name="Yuki K."/>
            <person name="Matsubara H."/>
            <person name="Yamaguchi S."/>
        </authorList>
    </citation>
    <scope>NUCLEOTIDE SEQUENCE [LARGE SCALE GENOMIC DNA]</scope>
    <source>
        <strain evidence="1 2">LOB 377</strain>
    </source>
</reference>
<accession>A0ABQ3NC84</accession>
<gene>
    <name evidence="1" type="ORF">AM1BK_50750</name>
</gene>
<evidence type="ECO:0000313" key="1">
    <source>
        <dbReference type="EMBL" id="GHI01533.1"/>
    </source>
</evidence>